<dbReference type="Proteomes" id="UP000310687">
    <property type="component" value="Unassembled WGS sequence"/>
</dbReference>
<name>A0A4S8ZK91_AURPU</name>
<dbReference type="PANTHER" id="PTHR10655">
    <property type="entry name" value="LYSOPHOSPHOLIPASE-RELATED"/>
    <property type="match status" value="1"/>
</dbReference>
<dbReference type="Proteomes" id="UP000310421">
    <property type="component" value="Unassembled WGS sequence"/>
</dbReference>
<protein>
    <submittedName>
        <fullName evidence="4">Alpha/beta-hydrolase</fullName>
    </submittedName>
</protein>
<feature type="domain" description="Phospholipase/carboxylesterase/thioesterase" evidence="2">
    <location>
        <begin position="34"/>
        <end position="253"/>
    </location>
</feature>
<evidence type="ECO:0000313" key="3">
    <source>
        <dbReference type="EMBL" id="THW38834.1"/>
    </source>
</evidence>
<dbReference type="PANTHER" id="PTHR10655:SF63">
    <property type="entry name" value="PHOSPHOLIPASE_CARBOXYLESTERASE_THIOESTERASE DOMAIN-CONTAINING PROTEIN"/>
    <property type="match status" value="1"/>
</dbReference>
<proteinExistence type="inferred from homology"/>
<comment type="similarity">
    <text evidence="1">Belongs to the AB hydrolase superfamily. AB hydrolase 2 family.</text>
</comment>
<organism evidence="4 5">
    <name type="scientific">Aureobasidium pullulans</name>
    <name type="common">Black yeast</name>
    <name type="synonym">Pullularia pullulans</name>
    <dbReference type="NCBI Taxonomy" id="5580"/>
    <lineage>
        <taxon>Eukaryota</taxon>
        <taxon>Fungi</taxon>
        <taxon>Dikarya</taxon>
        <taxon>Ascomycota</taxon>
        <taxon>Pezizomycotina</taxon>
        <taxon>Dothideomycetes</taxon>
        <taxon>Dothideomycetidae</taxon>
        <taxon>Dothideales</taxon>
        <taxon>Saccotheciaceae</taxon>
        <taxon>Aureobasidium</taxon>
    </lineage>
</organism>
<evidence type="ECO:0000256" key="1">
    <source>
        <dbReference type="ARBA" id="ARBA00006499"/>
    </source>
</evidence>
<evidence type="ECO:0000313" key="6">
    <source>
        <dbReference type="Proteomes" id="UP000310687"/>
    </source>
</evidence>
<dbReference type="AlphaFoldDB" id="A0A4S8ZK91"/>
<dbReference type="InterPro" id="IPR050565">
    <property type="entry name" value="LYPA1-2/EST-like"/>
</dbReference>
<dbReference type="InterPro" id="IPR003140">
    <property type="entry name" value="PLipase/COase/thioEstase"/>
</dbReference>
<reference evidence="5 6" key="1">
    <citation type="submission" date="2018-10" db="EMBL/GenBank/DDBJ databases">
        <title>Fifty Aureobasidium pullulans genomes reveal a recombining polyextremotolerant generalist.</title>
        <authorList>
            <person name="Gostincar C."/>
            <person name="Turk M."/>
            <person name="Zajc J."/>
            <person name="Gunde-Cimerman N."/>
        </authorList>
    </citation>
    <scope>NUCLEOTIDE SEQUENCE [LARGE SCALE GENOMIC DNA]</scope>
    <source>
        <strain evidence="4 5">EXF-10751</strain>
        <strain evidence="3 6">EXF-11013</strain>
    </source>
</reference>
<dbReference type="EMBL" id="QZAL01000100">
    <property type="protein sequence ID" value="THW38834.1"/>
    <property type="molecule type" value="Genomic_DNA"/>
</dbReference>
<sequence length="271" mass="30909">MHFQQQYLYCQQPAKVIQEHLYQPIPRIMENIDNFVIQPTEAHTHTIIILHGRDSVASEFAGELFESQASDARTLPEIYPGFRWVFPNSSMLRSKRFDTEMSQWFDMWSTEHPHDKEEMSRAGIETAVARMTDLVKQESKAVSLDHIFLGGISQGSAVGIHTLLRSELQVGGYMGFCTWLPFHDEIQHQTTTIKTPIFLAHNKDDEVISVENGEQMREALQHIGLEVTWREYEEGGHWFNEPKGIDDVVAFLARCGVSSRNRSATASQSTG</sequence>
<dbReference type="GO" id="GO:0052689">
    <property type="term" value="F:carboxylic ester hydrolase activity"/>
    <property type="evidence" value="ECO:0007669"/>
    <property type="project" value="TreeGrafter"/>
</dbReference>
<dbReference type="SUPFAM" id="SSF53474">
    <property type="entry name" value="alpha/beta-Hydrolases"/>
    <property type="match status" value="1"/>
</dbReference>
<dbReference type="Pfam" id="PF02230">
    <property type="entry name" value="Abhydrolase_2"/>
    <property type="match status" value="1"/>
</dbReference>
<evidence type="ECO:0000313" key="5">
    <source>
        <dbReference type="Proteomes" id="UP000310421"/>
    </source>
</evidence>
<evidence type="ECO:0000259" key="2">
    <source>
        <dbReference type="Pfam" id="PF02230"/>
    </source>
</evidence>
<dbReference type="GO" id="GO:0008474">
    <property type="term" value="F:palmitoyl-(protein) hydrolase activity"/>
    <property type="evidence" value="ECO:0007669"/>
    <property type="project" value="TreeGrafter"/>
</dbReference>
<accession>A0A4S8ZK91</accession>
<keyword evidence="4" id="KW-0378">Hydrolase</keyword>
<evidence type="ECO:0000313" key="4">
    <source>
        <dbReference type="EMBL" id="THW66458.1"/>
    </source>
</evidence>
<dbReference type="InterPro" id="IPR029058">
    <property type="entry name" value="AB_hydrolase_fold"/>
</dbReference>
<dbReference type="EMBL" id="QZAN01000007">
    <property type="protein sequence ID" value="THW66458.1"/>
    <property type="molecule type" value="Genomic_DNA"/>
</dbReference>
<gene>
    <name evidence="4" type="ORF">D6D20_01318</name>
    <name evidence="3" type="ORF">D6D22_06588</name>
</gene>
<comment type="caution">
    <text evidence="4">The sequence shown here is derived from an EMBL/GenBank/DDBJ whole genome shotgun (WGS) entry which is preliminary data.</text>
</comment>
<dbReference type="GO" id="GO:0005737">
    <property type="term" value="C:cytoplasm"/>
    <property type="evidence" value="ECO:0007669"/>
    <property type="project" value="TreeGrafter"/>
</dbReference>
<dbReference type="Gene3D" id="3.40.50.1820">
    <property type="entry name" value="alpha/beta hydrolase"/>
    <property type="match status" value="1"/>
</dbReference>